<keyword evidence="4" id="KW-0804">Transcription</keyword>
<evidence type="ECO:0000256" key="4">
    <source>
        <dbReference type="ARBA" id="ARBA00023163"/>
    </source>
</evidence>
<evidence type="ECO:0000256" key="1">
    <source>
        <dbReference type="ARBA" id="ARBA00010641"/>
    </source>
</evidence>
<evidence type="ECO:0000313" key="8">
    <source>
        <dbReference type="Proteomes" id="UP000467305"/>
    </source>
</evidence>
<dbReference type="GO" id="GO:0006352">
    <property type="term" value="P:DNA-templated transcription initiation"/>
    <property type="evidence" value="ECO:0007669"/>
    <property type="project" value="InterPro"/>
</dbReference>
<dbReference type="InterPro" id="IPR039425">
    <property type="entry name" value="RNA_pol_sigma-70-like"/>
</dbReference>
<accession>A0A7J5A9C1</accession>
<comment type="caution">
    <text evidence="7">The sequence shown here is derived from an EMBL/GenBank/DDBJ whole genome shotgun (WGS) entry which is preliminary data.</text>
</comment>
<organism evidence="7 8">
    <name type="scientific">Tenacibaculum aiptasiae</name>
    <dbReference type="NCBI Taxonomy" id="426481"/>
    <lineage>
        <taxon>Bacteria</taxon>
        <taxon>Pseudomonadati</taxon>
        <taxon>Bacteroidota</taxon>
        <taxon>Flavobacteriia</taxon>
        <taxon>Flavobacteriales</taxon>
        <taxon>Flavobacteriaceae</taxon>
        <taxon>Tenacibaculum</taxon>
    </lineage>
</organism>
<dbReference type="AlphaFoldDB" id="A0A7J5A9C1"/>
<gene>
    <name evidence="7" type="ORF">F7018_14370</name>
</gene>
<name>A0A7J5A9C1_9FLAO</name>
<keyword evidence="2" id="KW-0805">Transcription regulation</keyword>
<evidence type="ECO:0000259" key="5">
    <source>
        <dbReference type="Pfam" id="PF04542"/>
    </source>
</evidence>
<dbReference type="SUPFAM" id="SSF88946">
    <property type="entry name" value="Sigma2 domain of RNA polymerase sigma factors"/>
    <property type="match status" value="1"/>
</dbReference>
<evidence type="ECO:0000256" key="2">
    <source>
        <dbReference type="ARBA" id="ARBA00023015"/>
    </source>
</evidence>
<feature type="domain" description="RNA polymerase sigma-70 region 2" evidence="5">
    <location>
        <begin position="27"/>
        <end position="92"/>
    </location>
</feature>
<dbReference type="PANTHER" id="PTHR43133:SF45">
    <property type="entry name" value="RNA POLYMERASE ECF-TYPE SIGMA FACTOR"/>
    <property type="match status" value="1"/>
</dbReference>
<dbReference type="InterPro" id="IPR036388">
    <property type="entry name" value="WH-like_DNA-bd_sf"/>
</dbReference>
<dbReference type="GO" id="GO:0016987">
    <property type="term" value="F:sigma factor activity"/>
    <property type="evidence" value="ECO:0007669"/>
    <property type="project" value="UniProtKB-KW"/>
</dbReference>
<evidence type="ECO:0000313" key="7">
    <source>
        <dbReference type="EMBL" id="KAB1154160.1"/>
    </source>
</evidence>
<sequence>MTPSGFMIKLNLSFLMNKKDDEFKQIYKESKDKIYRLCLSFVGNKADADDLFQDIYIKVWYNLKNFRKESNINTWIYRIAMNTALLQLNKKNKSNKRYSTVESEHLKKEVEENETNHYSEEELNELHQAISSLKKVDRIITHLLLEDNSYNEIAEITGLSVSNVGVRINRIKTALAKKMK</sequence>
<feature type="domain" description="RNA polymerase sigma factor 70 region 4 type 2" evidence="6">
    <location>
        <begin position="124"/>
        <end position="175"/>
    </location>
</feature>
<dbReference type="NCBIfam" id="TIGR02937">
    <property type="entry name" value="sigma70-ECF"/>
    <property type="match status" value="1"/>
</dbReference>
<dbReference type="InterPro" id="IPR013324">
    <property type="entry name" value="RNA_pol_sigma_r3/r4-like"/>
</dbReference>
<dbReference type="Gene3D" id="1.10.1740.10">
    <property type="match status" value="1"/>
</dbReference>
<evidence type="ECO:0000256" key="3">
    <source>
        <dbReference type="ARBA" id="ARBA00023082"/>
    </source>
</evidence>
<dbReference type="InterPro" id="IPR013249">
    <property type="entry name" value="RNA_pol_sigma70_r4_t2"/>
</dbReference>
<comment type="similarity">
    <text evidence="1">Belongs to the sigma-70 factor family. ECF subfamily.</text>
</comment>
<dbReference type="Proteomes" id="UP000467305">
    <property type="component" value="Unassembled WGS sequence"/>
</dbReference>
<dbReference type="OrthoDB" id="9780326at2"/>
<dbReference type="PANTHER" id="PTHR43133">
    <property type="entry name" value="RNA POLYMERASE ECF-TYPE SIGMA FACTO"/>
    <property type="match status" value="1"/>
</dbReference>
<keyword evidence="3" id="KW-0731">Sigma factor</keyword>
<dbReference type="Gene3D" id="1.10.10.10">
    <property type="entry name" value="Winged helix-like DNA-binding domain superfamily/Winged helix DNA-binding domain"/>
    <property type="match status" value="1"/>
</dbReference>
<dbReference type="Pfam" id="PF04542">
    <property type="entry name" value="Sigma70_r2"/>
    <property type="match status" value="1"/>
</dbReference>
<evidence type="ECO:0000259" key="6">
    <source>
        <dbReference type="Pfam" id="PF08281"/>
    </source>
</evidence>
<dbReference type="InterPro" id="IPR007627">
    <property type="entry name" value="RNA_pol_sigma70_r2"/>
</dbReference>
<protein>
    <submittedName>
        <fullName evidence="7">RNA polymerase sigma factor</fullName>
    </submittedName>
</protein>
<dbReference type="EMBL" id="WAAU01000029">
    <property type="protein sequence ID" value="KAB1154160.1"/>
    <property type="molecule type" value="Genomic_DNA"/>
</dbReference>
<dbReference type="SUPFAM" id="SSF88659">
    <property type="entry name" value="Sigma3 and sigma4 domains of RNA polymerase sigma factors"/>
    <property type="match status" value="1"/>
</dbReference>
<dbReference type="InterPro" id="IPR013325">
    <property type="entry name" value="RNA_pol_sigma_r2"/>
</dbReference>
<dbReference type="Pfam" id="PF08281">
    <property type="entry name" value="Sigma70_r4_2"/>
    <property type="match status" value="1"/>
</dbReference>
<reference evidence="7 8" key="1">
    <citation type="submission" date="2019-09" db="EMBL/GenBank/DDBJ databases">
        <authorList>
            <person name="Cao W.R."/>
        </authorList>
    </citation>
    <scope>NUCLEOTIDE SEQUENCE [LARGE SCALE GENOMIC DNA]</scope>
    <source>
        <strain evidence="8">a4</strain>
    </source>
</reference>
<dbReference type="InterPro" id="IPR014284">
    <property type="entry name" value="RNA_pol_sigma-70_dom"/>
</dbReference>
<keyword evidence="8" id="KW-1185">Reference proteome</keyword>
<dbReference type="GO" id="GO:0003677">
    <property type="term" value="F:DNA binding"/>
    <property type="evidence" value="ECO:0007669"/>
    <property type="project" value="InterPro"/>
</dbReference>
<proteinExistence type="inferred from homology"/>